<dbReference type="InterPro" id="IPR023410">
    <property type="entry name" value="14-3-3_domain"/>
</dbReference>
<reference evidence="3 4" key="1">
    <citation type="submission" date="2022-03" db="EMBL/GenBank/DDBJ databases">
        <authorList>
            <person name="Macdonald S."/>
            <person name="Ahmed S."/>
            <person name="Newling K."/>
        </authorList>
    </citation>
    <scope>NUCLEOTIDE SEQUENCE [LARGE SCALE GENOMIC DNA]</scope>
</reference>
<evidence type="ECO:0000313" key="3">
    <source>
        <dbReference type="EMBL" id="CAH8326864.1"/>
    </source>
</evidence>
<dbReference type="InterPro" id="IPR000308">
    <property type="entry name" value="14-3-3"/>
</dbReference>
<gene>
    <name evidence="3" type="ORF">ERUC_LOCUS10822</name>
</gene>
<comment type="caution">
    <text evidence="3">The sequence shown here is derived from an EMBL/GenBank/DDBJ whole genome shotgun (WGS) entry which is preliminary data.</text>
</comment>
<organism evidence="3 4">
    <name type="scientific">Eruca vesicaria subsp. sativa</name>
    <name type="common">Garden rocket</name>
    <name type="synonym">Eruca sativa</name>
    <dbReference type="NCBI Taxonomy" id="29727"/>
    <lineage>
        <taxon>Eukaryota</taxon>
        <taxon>Viridiplantae</taxon>
        <taxon>Streptophyta</taxon>
        <taxon>Embryophyta</taxon>
        <taxon>Tracheophyta</taxon>
        <taxon>Spermatophyta</taxon>
        <taxon>Magnoliopsida</taxon>
        <taxon>eudicotyledons</taxon>
        <taxon>Gunneridae</taxon>
        <taxon>Pentapetalae</taxon>
        <taxon>rosids</taxon>
        <taxon>malvids</taxon>
        <taxon>Brassicales</taxon>
        <taxon>Brassicaceae</taxon>
        <taxon>Brassiceae</taxon>
        <taxon>Eruca</taxon>
    </lineage>
</organism>
<protein>
    <recommendedName>
        <fullName evidence="2">14-3-3 domain-containing protein</fullName>
    </recommendedName>
</protein>
<dbReference type="AlphaFoldDB" id="A0ABC8JG94"/>
<name>A0ABC8JG94_ERUVS</name>
<dbReference type="InterPro" id="IPR036815">
    <property type="entry name" value="14-3-3_dom_sf"/>
</dbReference>
<evidence type="ECO:0000313" key="4">
    <source>
        <dbReference type="Proteomes" id="UP001642260"/>
    </source>
</evidence>
<dbReference type="Proteomes" id="UP001642260">
    <property type="component" value="Unassembled WGS sequence"/>
</dbReference>
<accession>A0ABC8JG94</accession>
<dbReference type="SMART" id="SM00101">
    <property type="entry name" value="14_3_3"/>
    <property type="match status" value="1"/>
</dbReference>
<evidence type="ECO:0000256" key="1">
    <source>
        <dbReference type="ARBA" id="ARBA00006141"/>
    </source>
</evidence>
<evidence type="ECO:0000259" key="2">
    <source>
        <dbReference type="SMART" id="SM00101"/>
    </source>
</evidence>
<proteinExistence type="inferred from homology"/>
<dbReference type="Gene3D" id="1.20.190.20">
    <property type="entry name" value="14-3-3 domain"/>
    <property type="match status" value="1"/>
</dbReference>
<sequence>MGKLAEQAECYELAEQAECYEEMIQFMEQLVRCATPREELTIEVRNLLSVAYKNLIGSVFDSPAGKKQEERGTRGSKVDYISKVELELSSICFGFLKLYDSHLILSVAASEIKVFNMKKKKDEVITDY</sequence>
<dbReference type="SUPFAM" id="SSF48445">
    <property type="entry name" value="14-3-3 protein"/>
    <property type="match status" value="1"/>
</dbReference>
<feature type="domain" description="14-3-3" evidence="2">
    <location>
        <begin position="5"/>
        <end position="127"/>
    </location>
</feature>
<dbReference type="PANTHER" id="PTHR18860">
    <property type="entry name" value="14-3-3 PROTEIN"/>
    <property type="match status" value="1"/>
</dbReference>
<comment type="similarity">
    <text evidence="1">Belongs to the 14-3-3 family.</text>
</comment>
<dbReference type="EMBL" id="CAKOAT010106599">
    <property type="protein sequence ID" value="CAH8326864.1"/>
    <property type="molecule type" value="Genomic_DNA"/>
</dbReference>
<keyword evidence="4" id="KW-1185">Reference proteome</keyword>
<dbReference type="Pfam" id="PF00244">
    <property type="entry name" value="14-3-3"/>
    <property type="match status" value="1"/>
</dbReference>